<keyword evidence="3" id="KW-1185">Reference proteome</keyword>
<dbReference type="PATRIC" id="fig|1423804.4.peg.734"/>
<protein>
    <submittedName>
        <fullName evidence="2">GGDEF domain protein</fullName>
    </submittedName>
</protein>
<feature type="transmembrane region" description="Helical" evidence="1">
    <location>
        <begin position="6"/>
        <end position="29"/>
    </location>
</feature>
<accession>A0A0R2FL31</accession>
<keyword evidence="1" id="KW-0472">Membrane</keyword>
<dbReference type="Proteomes" id="UP000051442">
    <property type="component" value="Unassembled WGS sequence"/>
</dbReference>
<sequence length="290" mass="32316">MHADDSRASLLADVGLLLFLTVISLTVVLAGITHQLWLNACYMGITLVVMLVTYFFGIVPGLLGNLLFVLGQTALMVAVNWHHAGQLPLTLSFWLVIPGLLSGTLAMMMSQQQQLQANNDLLRTQLAERGAFDLQTNLRTTVAYVADARVFIENHRRFQLPVTMVVFRIRYYHELQQLISEQQLQTLLTMTSNTLTTATRDNDVTYYLDNQLPTWGTILYADAETAAVAIARIKRTFATQLLAEAELKSLDTALVSGVASWNPETMANPYDLMNEGVREMEFDVGQSGEK</sequence>
<name>A0A0R2FL31_9LACO</name>
<feature type="transmembrane region" description="Helical" evidence="1">
    <location>
        <begin position="91"/>
        <end position="109"/>
    </location>
</feature>
<evidence type="ECO:0000256" key="1">
    <source>
        <dbReference type="SAM" id="Phobius"/>
    </source>
</evidence>
<gene>
    <name evidence="2" type="ORF">FD14_GL000684</name>
</gene>
<reference evidence="2 3" key="1">
    <citation type="journal article" date="2015" name="Genome Announc.">
        <title>Expanding the biotechnology potential of lactobacilli through comparative genomics of 213 strains and associated genera.</title>
        <authorList>
            <person name="Sun Z."/>
            <person name="Harris H.M."/>
            <person name="McCann A."/>
            <person name="Guo C."/>
            <person name="Argimon S."/>
            <person name="Zhang W."/>
            <person name="Yang X."/>
            <person name="Jeffery I.B."/>
            <person name="Cooney J.C."/>
            <person name="Kagawa T.F."/>
            <person name="Liu W."/>
            <person name="Song Y."/>
            <person name="Salvetti E."/>
            <person name="Wrobel A."/>
            <person name="Rasinkangas P."/>
            <person name="Parkhill J."/>
            <person name="Rea M.C."/>
            <person name="O'Sullivan O."/>
            <person name="Ritari J."/>
            <person name="Douillard F.P."/>
            <person name="Paul Ross R."/>
            <person name="Yang R."/>
            <person name="Briner A.E."/>
            <person name="Felis G.E."/>
            <person name="de Vos W.M."/>
            <person name="Barrangou R."/>
            <person name="Klaenhammer T.R."/>
            <person name="Caufield P.W."/>
            <person name="Cui Y."/>
            <person name="Zhang H."/>
            <person name="O'Toole P.W."/>
        </authorList>
    </citation>
    <scope>NUCLEOTIDE SEQUENCE [LARGE SCALE GENOMIC DNA]</scope>
    <source>
        <strain evidence="2 3">DSM 23365</strain>
    </source>
</reference>
<evidence type="ECO:0000313" key="3">
    <source>
        <dbReference type="Proteomes" id="UP000051442"/>
    </source>
</evidence>
<dbReference type="EMBL" id="AYZM01000001">
    <property type="protein sequence ID" value="KRN27045.1"/>
    <property type="molecule type" value="Genomic_DNA"/>
</dbReference>
<dbReference type="RefSeq" id="WP_054735717.1">
    <property type="nucleotide sequence ID" value="NZ_AYZM01000001.1"/>
</dbReference>
<proteinExistence type="predicted"/>
<comment type="caution">
    <text evidence="2">The sequence shown here is derived from an EMBL/GenBank/DDBJ whole genome shotgun (WGS) entry which is preliminary data.</text>
</comment>
<keyword evidence="1" id="KW-0812">Transmembrane</keyword>
<dbReference type="AlphaFoldDB" id="A0A0R2FL31"/>
<organism evidence="2 3">
    <name type="scientific">Secundilactobacillus similis DSM 23365 = JCM 2765</name>
    <dbReference type="NCBI Taxonomy" id="1423804"/>
    <lineage>
        <taxon>Bacteria</taxon>
        <taxon>Bacillati</taxon>
        <taxon>Bacillota</taxon>
        <taxon>Bacilli</taxon>
        <taxon>Lactobacillales</taxon>
        <taxon>Lactobacillaceae</taxon>
        <taxon>Secundilactobacillus</taxon>
    </lineage>
</organism>
<dbReference type="STRING" id="1423804.FD14_GL000684"/>
<evidence type="ECO:0000313" key="2">
    <source>
        <dbReference type="EMBL" id="KRN27045.1"/>
    </source>
</evidence>
<dbReference type="OrthoDB" id="2157599at2"/>
<feature type="transmembrane region" description="Helical" evidence="1">
    <location>
        <begin position="36"/>
        <end position="56"/>
    </location>
</feature>
<keyword evidence="1" id="KW-1133">Transmembrane helix</keyword>